<feature type="transmembrane region" description="Helical" evidence="2">
    <location>
        <begin position="467"/>
        <end position="490"/>
    </location>
</feature>
<reference evidence="3 4" key="1">
    <citation type="submission" date="2024-11" db="EMBL/GenBank/DDBJ databases">
        <title>Chromosome-level genome assembly of the freshwater bivalve Anodonta woodiana.</title>
        <authorList>
            <person name="Chen X."/>
        </authorList>
    </citation>
    <scope>NUCLEOTIDE SEQUENCE [LARGE SCALE GENOMIC DNA]</scope>
    <source>
        <strain evidence="3">MN2024</strain>
        <tissue evidence="3">Gills</tissue>
    </source>
</reference>
<evidence type="ECO:0000256" key="2">
    <source>
        <dbReference type="SAM" id="Phobius"/>
    </source>
</evidence>
<evidence type="ECO:0000256" key="1">
    <source>
        <dbReference type="SAM" id="MobiDB-lite"/>
    </source>
</evidence>
<evidence type="ECO:0000313" key="4">
    <source>
        <dbReference type="Proteomes" id="UP001634394"/>
    </source>
</evidence>
<keyword evidence="2" id="KW-0812">Transmembrane</keyword>
<dbReference type="PANTHER" id="PTHR20765:SF1">
    <property type="entry name" value="EQUILIBRATIVE NUCLEOBASE TRANSPORTER 1"/>
    <property type="match status" value="1"/>
</dbReference>
<dbReference type="EMBL" id="JBJQND010000018">
    <property type="protein sequence ID" value="KAL3837412.1"/>
    <property type="molecule type" value="Genomic_DNA"/>
</dbReference>
<dbReference type="Pfam" id="PF07690">
    <property type="entry name" value="MFS_1"/>
    <property type="match status" value="1"/>
</dbReference>
<name>A0ABD3TM55_SINWO</name>
<keyword evidence="2" id="KW-0472">Membrane</keyword>
<dbReference type="PANTHER" id="PTHR20765">
    <property type="entry name" value="SOLUTE CARRIER FAMILY 43 MEMBER 3-RELATED"/>
    <property type="match status" value="1"/>
</dbReference>
<protein>
    <recommendedName>
        <fullName evidence="5">Solute carrier family 43 member 3</fullName>
    </recommendedName>
</protein>
<sequence>MELYKKFPKLCIIWSFVEIVCFGGIIFGWGSLVFVLKEEGFYRSECQPMVLANNIQEESSIPNTNVSTISYIVLESSNSILSNTTASSSVNVTAGLEENITKTESSSYCVEQESKLNLWFSIAVGFMYLGFAAVGYIIRILGTRNTRLVFILVYVVGTLSIAFASPDIPWLLCPGLCCIGIAGLAMLATNLQVANLYPKLRSTIVAIFTGLFDFSSIIQQIVKVAHEGGIERKYSYIFISAFFFCIVGFSTLCFHPRGHITEPAAKSRKKKLKLDENNENKMQANPSDLPLMEKDENDADMEEDAYYNSNNYESQKSDLSLRATLLSAQCLFHLFWLCVHALRFVTFIGLLNVWLKKTLNNEDKRVSSFLGLFSYITMGAIGTALSTGFLYDWQRRKFINETPLNQKLMPVLLPMLLTIVYSLSTTVMMFIESEITLYFAFVMFTFFRSSLFTVAVAFIGDAFPVDYFGVLFGFLQFAAGIAGLIQYPIFEWYEAYPNAAQHVSIFLLLLQVTTLIHPIILFIRCRREKKYSLNSTS</sequence>
<dbReference type="CDD" id="cd06174">
    <property type="entry name" value="MFS"/>
    <property type="match status" value="1"/>
</dbReference>
<feature type="transmembrane region" description="Helical" evidence="2">
    <location>
        <begin position="203"/>
        <end position="222"/>
    </location>
</feature>
<feature type="transmembrane region" description="Helical" evidence="2">
    <location>
        <begin position="234"/>
        <end position="254"/>
    </location>
</feature>
<feature type="transmembrane region" description="Helical" evidence="2">
    <location>
        <begin position="437"/>
        <end position="460"/>
    </location>
</feature>
<proteinExistence type="predicted"/>
<dbReference type="Proteomes" id="UP001634394">
    <property type="component" value="Unassembled WGS sequence"/>
</dbReference>
<gene>
    <name evidence="3" type="ORF">ACJMK2_022771</name>
</gene>
<feature type="transmembrane region" description="Helical" evidence="2">
    <location>
        <begin position="145"/>
        <end position="163"/>
    </location>
</feature>
<feature type="transmembrane region" description="Helical" evidence="2">
    <location>
        <begin position="502"/>
        <end position="523"/>
    </location>
</feature>
<keyword evidence="2" id="KW-1133">Transmembrane helix</keyword>
<feature type="transmembrane region" description="Helical" evidence="2">
    <location>
        <begin position="411"/>
        <end position="431"/>
    </location>
</feature>
<dbReference type="AlphaFoldDB" id="A0ABD3TM55"/>
<dbReference type="Gene3D" id="1.20.1250.20">
    <property type="entry name" value="MFS general substrate transporter like domains"/>
    <property type="match status" value="1"/>
</dbReference>
<dbReference type="InterPro" id="IPR011701">
    <property type="entry name" value="MFS"/>
</dbReference>
<dbReference type="SUPFAM" id="SSF103473">
    <property type="entry name" value="MFS general substrate transporter"/>
    <property type="match status" value="1"/>
</dbReference>
<comment type="caution">
    <text evidence="3">The sequence shown here is derived from an EMBL/GenBank/DDBJ whole genome shotgun (WGS) entry which is preliminary data.</text>
</comment>
<keyword evidence="4" id="KW-1185">Reference proteome</keyword>
<feature type="transmembrane region" description="Helical" evidence="2">
    <location>
        <begin position="12"/>
        <end position="35"/>
    </location>
</feature>
<feature type="region of interest" description="Disordered" evidence="1">
    <location>
        <begin position="265"/>
        <end position="289"/>
    </location>
</feature>
<dbReference type="InterPro" id="IPR027197">
    <property type="entry name" value="SLC43A3"/>
</dbReference>
<feature type="transmembrane region" description="Helical" evidence="2">
    <location>
        <begin position="367"/>
        <end position="391"/>
    </location>
</feature>
<feature type="transmembrane region" description="Helical" evidence="2">
    <location>
        <begin position="330"/>
        <end position="355"/>
    </location>
</feature>
<dbReference type="InterPro" id="IPR036259">
    <property type="entry name" value="MFS_trans_sf"/>
</dbReference>
<accession>A0ABD3TM55</accession>
<feature type="transmembrane region" description="Helical" evidence="2">
    <location>
        <begin position="169"/>
        <end position="191"/>
    </location>
</feature>
<evidence type="ECO:0000313" key="3">
    <source>
        <dbReference type="EMBL" id="KAL3837412.1"/>
    </source>
</evidence>
<feature type="transmembrane region" description="Helical" evidence="2">
    <location>
        <begin position="118"/>
        <end position="138"/>
    </location>
</feature>
<evidence type="ECO:0008006" key="5">
    <source>
        <dbReference type="Google" id="ProtNLM"/>
    </source>
</evidence>
<organism evidence="3 4">
    <name type="scientific">Sinanodonta woodiana</name>
    <name type="common">Chinese pond mussel</name>
    <name type="synonym">Anodonta woodiana</name>
    <dbReference type="NCBI Taxonomy" id="1069815"/>
    <lineage>
        <taxon>Eukaryota</taxon>
        <taxon>Metazoa</taxon>
        <taxon>Spiralia</taxon>
        <taxon>Lophotrochozoa</taxon>
        <taxon>Mollusca</taxon>
        <taxon>Bivalvia</taxon>
        <taxon>Autobranchia</taxon>
        <taxon>Heteroconchia</taxon>
        <taxon>Palaeoheterodonta</taxon>
        <taxon>Unionida</taxon>
        <taxon>Unionoidea</taxon>
        <taxon>Unionidae</taxon>
        <taxon>Unioninae</taxon>
        <taxon>Sinanodonta</taxon>
    </lineage>
</organism>